<protein>
    <submittedName>
        <fullName evidence="2">Uncharacterized protein with PQ loop repeat</fullName>
    </submittedName>
</protein>
<keyword evidence="1" id="KW-0472">Membrane</keyword>
<evidence type="ECO:0000313" key="3">
    <source>
        <dbReference type="Proteomes" id="UP001549106"/>
    </source>
</evidence>
<organism evidence="2 3">
    <name type="scientific">Blautia caecimuris</name>
    <dbReference type="NCBI Taxonomy" id="1796615"/>
    <lineage>
        <taxon>Bacteria</taxon>
        <taxon>Bacillati</taxon>
        <taxon>Bacillota</taxon>
        <taxon>Clostridia</taxon>
        <taxon>Lachnospirales</taxon>
        <taxon>Lachnospiraceae</taxon>
        <taxon>Blautia</taxon>
    </lineage>
</organism>
<reference evidence="2 3" key="1">
    <citation type="submission" date="2024-06" db="EMBL/GenBank/DDBJ databases">
        <title>Genomic Encyclopedia of Type Strains, Phase IV (KMG-IV): sequencing the most valuable type-strain genomes for metagenomic binning, comparative biology and taxonomic classification.</title>
        <authorList>
            <person name="Goeker M."/>
        </authorList>
    </citation>
    <scope>NUCLEOTIDE SEQUENCE [LARGE SCALE GENOMIC DNA]</scope>
    <source>
        <strain evidence="2 3">DSM 29492</strain>
    </source>
</reference>
<dbReference type="EMBL" id="JBEPMJ010000009">
    <property type="protein sequence ID" value="MET3750260.1"/>
    <property type="molecule type" value="Genomic_DNA"/>
</dbReference>
<dbReference type="PANTHER" id="PTHR38454:SF1">
    <property type="entry name" value="INTEGRAL MEMBRANE PROTEIN"/>
    <property type="match status" value="1"/>
</dbReference>
<feature type="transmembrane region" description="Helical" evidence="1">
    <location>
        <begin position="348"/>
        <end position="364"/>
    </location>
</feature>
<feature type="transmembrane region" description="Helical" evidence="1">
    <location>
        <begin position="321"/>
        <end position="342"/>
    </location>
</feature>
<dbReference type="Proteomes" id="UP001549106">
    <property type="component" value="Unassembled WGS sequence"/>
</dbReference>
<feature type="transmembrane region" description="Helical" evidence="1">
    <location>
        <begin position="244"/>
        <end position="268"/>
    </location>
</feature>
<feature type="transmembrane region" description="Helical" evidence="1">
    <location>
        <begin position="119"/>
        <end position="139"/>
    </location>
</feature>
<dbReference type="InterPro" id="IPR018580">
    <property type="entry name" value="Uncharacterised_YfhO"/>
</dbReference>
<feature type="transmembrane region" description="Helical" evidence="1">
    <location>
        <begin position="21"/>
        <end position="43"/>
    </location>
</feature>
<feature type="transmembrane region" description="Helical" evidence="1">
    <location>
        <begin position="146"/>
        <end position="164"/>
    </location>
</feature>
<comment type="caution">
    <text evidence="2">The sequence shown here is derived from an EMBL/GenBank/DDBJ whole genome shotgun (WGS) entry which is preliminary data.</text>
</comment>
<gene>
    <name evidence="2" type="ORF">ABID24_001506</name>
</gene>
<accession>A0ABV2M1B8</accession>
<dbReference type="PANTHER" id="PTHR38454">
    <property type="entry name" value="INTEGRAL MEMBRANE PROTEIN-RELATED"/>
    <property type="match status" value="1"/>
</dbReference>
<keyword evidence="3" id="KW-1185">Reference proteome</keyword>
<feature type="transmembrane region" description="Helical" evidence="1">
    <location>
        <begin position="288"/>
        <end position="309"/>
    </location>
</feature>
<feature type="transmembrane region" description="Helical" evidence="1">
    <location>
        <begin position="205"/>
        <end position="232"/>
    </location>
</feature>
<keyword evidence="1" id="KW-0812">Transmembrane</keyword>
<evidence type="ECO:0000256" key="1">
    <source>
        <dbReference type="SAM" id="Phobius"/>
    </source>
</evidence>
<sequence length="880" mass="99029">MEHLINRKSTSFSHPRKNTQVFFPVTALHFIFLTAAVLIFVYFSVPEGKLFGSETDWYCQHVTLVDTMRRQFYATGDLFPDWISLGSGTNFYALSYYGFLRPDVLVSYLLPSVPVETVIQFYAVTEMAAGACLLYWWLFHKSLDRLYCLTGGFLYLTAGCMFQAHRQIMFVNYLPFLILALIYTDRLSEIHTGVYAKTFPLHPGLAVSFFMISVHSFYFLPSCLVCCSLYLLCTGKNRLHTWKIWLISVITGLCLAAVHLLPTALVILENKKDVQPASLWQIFTVNPSMNTLLYSSYGCGLTLLVLYCVMLSLGCSKTKKLAFALLILCFSQLCCWLLNGTLYLRPKALIPFLPLFLLLTARTLSLLQQKKLKHRFLPAAFCAIPALVQIFFLHHPQRKLILADILVLLFYSLLPKSEIVLKKKFHFREKNSSSKTGVSSSLLQAYPAKNHIVCVFLCIIPALLFVSTAKTEKFAASSVKSREIFTRQELKEVCSEPGNAVDIFTAPMTNSNYAPLENQRRTTMYSSVSNTAYNHLFYDILKMPVSTRNRVSMNAAPNPFQEYLMGIRYIQTTENRLPAGYVPRLQKGNMVLAENPNVLPVAYGTSALMSEADYDTLDYPYNLDTLTNRTIVPETAGTGKSDYTSQIKEYTLPQDFMKRSSEYLAETVSRSLPSVLKDQILLLSFDVDYEGTRDIDITINGIRNRLSGSSAPYPNQNHTFTYMLSANTPLKTLEIAFSEGNYKINNLRGFTLPISAIAHPDITPFTPCSENEKALLQGSITMKEDGYFVTSFAFSNGYEILVDGRPADPVMVNKGFVGFPIKKGTHEILVTFHAPGKRIGILFSFAAAVLLLTKLSTSLLSSALRFPQDSHNNSCEVRPL</sequence>
<feature type="transmembrane region" description="Helical" evidence="1">
    <location>
        <begin position="376"/>
        <end position="394"/>
    </location>
</feature>
<evidence type="ECO:0000313" key="2">
    <source>
        <dbReference type="EMBL" id="MET3750260.1"/>
    </source>
</evidence>
<proteinExistence type="predicted"/>
<name>A0ABV2M1B8_9FIRM</name>
<keyword evidence="1" id="KW-1133">Transmembrane helix</keyword>
<dbReference type="Pfam" id="PF09586">
    <property type="entry name" value="YfhO"/>
    <property type="match status" value="1"/>
</dbReference>
<dbReference type="RefSeq" id="WP_257464462.1">
    <property type="nucleotide sequence ID" value="NZ_JANJZT010000009.1"/>
</dbReference>